<keyword evidence="3" id="KW-1185">Reference proteome</keyword>
<dbReference type="EMBL" id="MU002191">
    <property type="protein sequence ID" value="KAF2788730.1"/>
    <property type="molecule type" value="Genomic_DNA"/>
</dbReference>
<gene>
    <name evidence="2" type="ORF">K505DRAFT_103729</name>
</gene>
<evidence type="ECO:0000313" key="2">
    <source>
        <dbReference type="EMBL" id="KAF2788730.1"/>
    </source>
</evidence>
<dbReference type="Proteomes" id="UP000799757">
    <property type="component" value="Unassembled WGS sequence"/>
</dbReference>
<dbReference type="AlphaFoldDB" id="A0A6A6WWW1"/>
<keyword evidence="1" id="KW-0812">Transmembrane</keyword>
<evidence type="ECO:0000313" key="3">
    <source>
        <dbReference type="Proteomes" id="UP000799757"/>
    </source>
</evidence>
<evidence type="ECO:0000256" key="1">
    <source>
        <dbReference type="SAM" id="Phobius"/>
    </source>
</evidence>
<feature type="transmembrane region" description="Helical" evidence="1">
    <location>
        <begin position="20"/>
        <end position="43"/>
    </location>
</feature>
<name>A0A6A6WWW1_9PLEO</name>
<keyword evidence="1" id="KW-1133">Transmembrane helix</keyword>
<protein>
    <submittedName>
        <fullName evidence="2">Uncharacterized protein</fullName>
    </submittedName>
</protein>
<sequence>MCFPHSDNTMGSLVHLPVSPAPFCFSVVRYLMIMPIVCITAIFDWCSSLMIDWGCRSLCDGSAAHEKNPFP</sequence>
<accession>A0A6A6WWW1</accession>
<keyword evidence="1" id="KW-0472">Membrane</keyword>
<organism evidence="2 3">
    <name type="scientific">Melanomma pulvis-pyrius CBS 109.77</name>
    <dbReference type="NCBI Taxonomy" id="1314802"/>
    <lineage>
        <taxon>Eukaryota</taxon>
        <taxon>Fungi</taxon>
        <taxon>Dikarya</taxon>
        <taxon>Ascomycota</taxon>
        <taxon>Pezizomycotina</taxon>
        <taxon>Dothideomycetes</taxon>
        <taxon>Pleosporomycetidae</taxon>
        <taxon>Pleosporales</taxon>
        <taxon>Melanommataceae</taxon>
        <taxon>Melanomma</taxon>
    </lineage>
</organism>
<proteinExistence type="predicted"/>
<reference evidence="2" key="1">
    <citation type="journal article" date="2020" name="Stud. Mycol.">
        <title>101 Dothideomycetes genomes: a test case for predicting lifestyles and emergence of pathogens.</title>
        <authorList>
            <person name="Haridas S."/>
            <person name="Albert R."/>
            <person name="Binder M."/>
            <person name="Bloem J."/>
            <person name="Labutti K."/>
            <person name="Salamov A."/>
            <person name="Andreopoulos B."/>
            <person name="Baker S."/>
            <person name="Barry K."/>
            <person name="Bills G."/>
            <person name="Bluhm B."/>
            <person name="Cannon C."/>
            <person name="Castanera R."/>
            <person name="Culley D."/>
            <person name="Daum C."/>
            <person name="Ezra D."/>
            <person name="Gonzalez J."/>
            <person name="Henrissat B."/>
            <person name="Kuo A."/>
            <person name="Liang C."/>
            <person name="Lipzen A."/>
            <person name="Lutzoni F."/>
            <person name="Magnuson J."/>
            <person name="Mondo S."/>
            <person name="Nolan M."/>
            <person name="Ohm R."/>
            <person name="Pangilinan J."/>
            <person name="Park H.-J."/>
            <person name="Ramirez L."/>
            <person name="Alfaro M."/>
            <person name="Sun H."/>
            <person name="Tritt A."/>
            <person name="Yoshinaga Y."/>
            <person name="Zwiers L.-H."/>
            <person name="Turgeon B."/>
            <person name="Goodwin S."/>
            <person name="Spatafora J."/>
            <person name="Crous P."/>
            <person name="Grigoriev I."/>
        </authorList>
    </citation>
    <scope>NUCLEOTIDE SEQUENCE</scope>
    <source>
        <strain evidence="2">CBS 109.77</strain>
    </source>
</reference>